<protein>
    <submittedName>
        <fullName evidence="6">TetR/AcrR family transcriptional regulator</fullName>
    </submittedName>
</protein>
<dbReference type="PANTHER" id="PTHR47506">
    <property type="entry name" value="TRANSCRIPTIONAL REGULATORY PROTEIN"/>
    <property type="match status" value="1"/>
</dbReference>
<dbReference type="EMBL" id="JACYFG010000040">
    <property type="protein sequence ID" value="MBD5781321.1"/>
    <property type="molecule type" value="Genomic_DNA"/>
</dbReference>
<gene>
    <name evidence="6" type="ORF">IEN85_17605</name>
</gene>
<feature type="domain" description="HTH tetR-type" evidence="5">
    <location>
        <begin position="5"/>
        <end position="65"/>
    </location>
</feature>
<name>A0A927IIJ1_9BACT</name>
<dbReference type="InterPro" id="IPR001647">
    <property type="entry name" value="HTH_TetR"/>
</dbReference>
<dbReference type="SUPFAM" id="SSF46689">
    <property type="entry name" value="Homeodomain-like"/>
    <property type="match status" value="1"/>
</dbReference>
<dbReference type="Proteomes" id="UP000622317">
    <property type="component" value="Unassembled WGS sequence"/>
</dbReference>
<reference evidence="6" key="1">
    <citation type="submission" date="2020-09" db="EMBL/GenBank/DDBJ databases">
        <title>Pelagicoccus enzymogenes sp. nov. with an EPS production, isolated from marine sediment.</title>
        <authorList>
            <person name="Feng X."/>
        </authorList>
    </citation>
    <scope>NUCLEOTIDE SEQUENCE</scope>
    <source>
        <strain evidence="6">NFK12</strain>
    </source>
</reference>
<evidence type="ECO:0000256" key="3">
    <source>
        <dbReference type="ARBA" id="ARBA00023163"/>
    </source>
</evidence>
<dbReference type="PANTHER" id="PTHR47506:SF1">
    <property type="entry name" value="HTH-TYPE TRANSCRIPTIONAL REGULATOR YJDC"/>
    <property type="match status" value="1"/>
</dbReference>
<dbReference type="Gene3D" id="1.10.357.10">
    <property type="entry name" value="Tetracycline Repressor, domain 2"/>
    <property type="match status" value="1"/>
</dbReference>
<comment type="caution">
    <text evidence="6">The sequence shown here is derived from an EMBL/GenBank/DDBJ whole genome shotgun (WGS) entry which is preliminary data.</text>
</comment>
<evidence type="ECO:0000256" key="1">
    <source>
        <dbReference type="ARBA" id="ARBA00023015"/>
    </source>
</evidence>
<dbReference type="InterPro" id="IPR036271">
    <property type="entry name" value="Tet_transcr_reg_TetR-rel_C_sf"/>
</dbReference>
<keyword evidence="1" id="KW-0805">Transcription regulation</keyword>
<keyword evidence="7" id="KW-1185">Reference proteome</keyword>
<dbReference type="RefSeq" id="WP_191618419.1">
    <property type="nucleotide sequence ID" value="NZ_JACYFG010000040.1"/>
</dbReference>
<accession>A0A927IIJ1</accession>
<evidence type="ECO:0000313" key="6">
    <source>
        <dbReference type="EMBL" id="MBD5781321.1"/>
    </source>
</evidence>
<keyword evidence="3" id="KW-0804">Transcription</keyword>
<proteinExistence type="predicted"/>
<dbReference type="InterPro" id="IPR009057">
    <property type="entry name" value="Homeodomain-like_sf"/>
</dbReference>
<dbReference type="PRINTS" id="PR00455">
    <property type="entry name" value="HTHTETR"/>
</dbReference>
<dbReference type="AlphaFoldDB" id="A0A927IIJ1"/>
<evidence type="ECO:0000313" key="7">
    <source>
        <dbReference type="Proteomes" id="UP000622317"/>
    </source>
</evidence>
<dbReference type="PROSITE" id="PS50977">
    <property type="entry name" value="HTH_TETR_2"/>
    <property type="match status" value="1"/>
</dbReference>
<keyword evidence="2 4" id="KW-0238">DNA-binding</keyword>
<evidence type="ECO:0000256" key="4">
    <source>
        <dbReference type="PROSITE-ProRule" id="PRU00335"/>
    </source>
</evidence>
<organism evidence="6 7">
    <name type="scientific">Pelagicoccus enzymogenes</name>
    <dbReference type="NCBI Taxonomy" id="2773457"/>
    <lineage>
        <taxon>Bacteria</taxon>
        <taxon>Pseudomonadati</taxon>
        <taxon>Verrucomicrobiota</taxon>
        <taxon>Opitutia</taxon>
        <taxon>Puniceicoccales</taxon>
        <taxon>Pelagicoccaceae</taxon>
        <taxon>Pelagicoccus</taxon>
    </lineage>
</organism>
<evidence type="ECO:0000256" key="2">
    <source>
        <dbReference type="ARBA" id="ARBA00023125"/>
    </source>
</evidence>
<dbReference type="GO" id="GO:0003677">
    <property type="term" value="F:DNA binding"/>
    <property type="evidence" value="ECO:0007669"/>
    <property type="project" value="UniProtKB-UniRule"/>
</dbReference>
<dbReference type="Pfam" id="PF00440">
    <property type="entry name" value="TetR_N"/>
    <property type="match status" value="1"/>
</dbReference>
<evidence type="ECO:0000259" key="5">
    <source>
        <dbReference type="PROSITE" id="PS50977"/>
    </source>
</evidence>
<dbReference type="SUPFAM" id="SSF48498">
    <property type="entry name" value="Tetracyclin repressor-like, C-terminal domain"/>
    <property type="match status" value="1"/>
</dbReference>
<sequence>MTEKTNRKNQIIEVASKLFFEQGYHVTGIKQIIEAADIAKGTFYCHFKSKEELGLEWLRRGSEKWIACRNAYLEQFGDEPARKLVALFDYQAKGAAACSYRGCAMLNMLAESPDLGCPMRQAIRGYKKDFLAFIRSLVDQHLPNASDADREQRAGAIYLLSEGATVAAQSFCKTGPIEIAKKQVEKILAE</sequence>
<feature type="DNA-binding region" description="H-T-H motif" evidence="4">
    <location>
        <begin position="28"/>
        <end position="47"/>
    </location>
</feature>